<name>A0ABZ2J8J7_9CHLR</name>
<organism evidence="3 4">
    <name type="scientific">Candidatus Dehalogenimonas loeffleri</name>
    <dbReference type="NCBI Taxonomy" id="3127115"/>
    <lineage>
        <taxon>Bacteria</taxon>
        <taxon>Bacillati</taxon>
        <taxon>Chloroflexota</taxon>
        <taxon>Dehalococcoidia</taxon>
        <taxon>Dehalococcoidales</taxon>
        <taxon>Dehalococcoidaceae</taxon>
        <taxon>Dehalogenimonas</taxon>
    </lineage>
</organism>
<feature type="chain" id="PRO_5047353512" evidence="2">
    <location>
        <begin position="29"/>
        <end position="97"/>
    </location>
</feature>
<feature type="signal peptide" evidence="2">
    <location>
        <begin position="1"/>
        <end position="28"/>
    </location>
</feature>
<accession>A0ABZ2J8J7</accession>
<feature type="compositionally biased region" description="Low complexity" evidence="1">
    <location>
        <begin position="69"/>
        <end position="85"/>
    </location>
</feature>
<proteinExistence type="predicted"/>
<evidence type="ECO:0000313" key="4">
    <source>
        <dbReference type="Proteomes" id="UP001375370"/>
    </source>
</evidence>
<protein>
    <submittedName>
        <fullName evidence="3">Uncharacterized protein</fullName>
    </submittedName>
</protein>
<keyword evidence="2" id="KW-0732">Signal</keyword>
<keyword evidence="4" id="KW-1185">Reference proteome</keyword>
<evidence type="ECO:0000256" key="1">
    <source>
        <dbReference type="SAM" id="MobiDB-lite"/>
    </source>
</evidence>
<evidence type="ECO:0000313" key="3">
    <source>
        <dbReference type="EMBL" id="WWX24720.1"/>
    </source>
</evidence>
<evidence type="ECO:0000256" key="2">
    <source>
        <dbReference type="SAM" id="SignalP"/>
    </source>
</evidence>
<dbReference type="RefSeq" id="WP_338736837.1">
    <property type="nucleotide sequence ID" value="NZ_CP146612.1"/>
</dbReference>
<reference evidence="3 4" key="1">
    <citation type="submission" date="2024-03" db="EMBL/GenBank/DDBJ databases">
        <title>A Dehalogenimonas Isolated from Estuarine Sediments Dihaloeliminates Chlorinated Alkanes.</title>
        <authorList>
            <person name="Yang Y."/>
            <person name="Wang H."/>
        </authorList>
    </citation>
    <scope>NUCLEOTIDE SEQUENCE [LARGE SCALE GENOMIC DNA]</scope>
    <source>
        <strain evidence="3 4">W</strain>
    </source>
</reference>
<feature type="region of interest" description="Disordered" evidence="1">
    <location>
        <begin position="67"/>
        <end position="97"/>
    </location>
</feature>
<sequence>MRKTFRPVILVLCLALLLVMAVAVPVAAAPGGVKGPPEKTTIVAPTVGGPVDGVVKAPVAMVPDKSALPPFGGEYPGEGEPSLPGTVFWDEGDDLEV</sequence>
<gene>
    <name evidence="3" type="ORF">V8247_05480</name>
</gene>
<dbReference type="EMBL" id="CP146612">
    <property type="protein sequence ID" value="WWX24720.1"/>
    <property type="molecule type" value="Genomic_DNA"/>
</dbReference>
<dbReference type="Proteomes" id="UP001375370">
    <property type="component" value="Chromosome"/>
</dbReference>